<organism evidence="1">
    <name type="scientific">Rhizophora mucronata</name>
    <name type="common">Asiatic mangrove</name>
    <dbReference type="NCBI Taxonomy" id="61149"/>
    <lineage>
        <taxon>Eukaryota</taxon>
        <taxon>Viridiplantae</taxon>
        <taxon>Streptophyta</taxon>
        <taxon>Embryophyta</taxon>
        <taxon>Tracheophyta</taxon>
        <taxon>Spermatophyta</taxon>
        <taxon>Magnoliopsida</taxon>
        <taxon>eudicotyledons</taxon>
        <taxon>Gunneridae</taxon>
        <taxon>Pentapetalae</taxon>
        <taxon>rosids</taxon>
        <taxon>fabids</taxon>
        <taxon>Malpighiales</taxon>
        <taxon>Rhizophoraceae</taxon>
        <taxon>Rhizophora</taxon>
    </lineage>
</organism>
<proteinExistence type="predicted"/>
<reference evidence="1" key="1">
    <citation type="submission" date="2018-02" db="EMBL/GenBank/DDBJ databases">
        <title>Rhizophora mucronata_Transcriptome.</title>
        <authorList>
            <person name="Meera S.P."/>
            <person name="Sreeshan A."/>
            <person name="Augustine A."/>
        </authorList>
    </citation>
    <scope>NUCLEOTIDE SEQUENCE</scope>
    <source>
        <tissue evidence="1">Leaf</tissue>
    </source>
</reference>
<accession>A0A2P2P145</accession>
<sequence length="64" mass="7640">MWSPDMEAPRSGMTLLWWLRQITGRSSFSSDISILRRNLRWKTIVSLSRKVQRQQAETEDEEDE</sequence>
<name>A0A2P2P145_RHIMU</name>
<dbReference type="AlphaFoldDB" id="A0A2P2P145"/>
<protein>
    <submittedName>
        <fullName evidence="1">Uncharacterized protein</fullName>
    </submittedName>
</protein>
<dbReference type="EMBL" id="GGEC01067990">
    <property type="protein sequence ID" value="MBX48474.1"/>
    <property type="molecule type" value="Transcribed_RNA"/>
</dbReference>
<evidence type="ECO:0000313" key="1">
    <source>
        <dbReference type="EMBL" id="MBX48474.1"/>
    </source>
</evidence>